<evidence type="ECO:0000313" key="2">
    <source>
        <dbReference type="EMBL" id="KAF0705338.1"/>
    </source>
</evidence>
<feature type="compositionally biased region" description="Basic and acidic residues" evidence="1">
    <location>
        <begin position="1"/>
        <end position="10"/>
    </location>
</feature>
<proteinExistence type="predicted"/>
<comment type="caution">
    <text evidence="2">The sequence shown here is derived from an EMBL/GenBank/DDBJ whole genome shotgun (WGS) entry which is preliminary data.</text>
</comment>
<dbReference type="EMBL" id="VUJU01013274">
    <property type="protein sequence ID" value="KAF0705338.1"/>
    <property type="molecule type" value="Genomic_DNA"/>
</dbReference>
<name>A0A6G0VT09_APHCR</name>
<evidence type="ECO:0000256" key="1">
    <source>
        <dbReference type="SAM" id="MobiDB-lite"/>
    </source>
</evidence>
<dbReference type="Proteomes" id="UP000478052">
    <property type="component" value="Unassembled WGS sequence"/>
</dbReference>
<keyword evidence="3" id="KW-1185">Reference proteome</keyword>
<dbReference type="AlphaFoldDB" id="A0A6G0VT09"/>
<evidence type="ECO:0000313" key="3">
    <source>
        <dbReference type="Proteomes" id="UP000478052"/>
    </source>
</evidence>
<feature type="region of interest" description="Disordered" evidence="1">
    <location>
        <begin position="1"/>
        <end position="23"/>
    </location>
</feature>
<sequence length="124" mass="14054">MASRDRDKFRSHPSGHQKWLKKSKVKAFMQKQRGCFEKFISKKNKDLLGGLETCGTSGNLVNKNDGIKNTNMDCEIREVTNINENITGLENVKNLTPPLDVQDTHTILNDRCVYDLSDPGCWPS</sequence>
<protein>
    <submittedName>
        <fullName evidence="2">Zinc finger MYM-type protein 1-like</fullName>
    </submittedName>
</protein>
<accession>A0A6G0VT09</accession>
<reference evidence="2 3" key="1">
    <citation type="submission" date="2019-08" db="EMBL/GenBank/DDBJ databases">
        <title>Whole genome of Aphis craccivora.</title>
        <authorList>
            <person name="Voronova N.V."/>
            <person name="Shulinski R.S."/>
            <person name="Bandarenka Y.V."/>
            <person name="Zhorov D.G."/>
            <person name="Warner D."/>
        </authorList>
    </citation>
    <scope>NUCLEOTIDE SEQUENCE [LARGE SCALE GENOMIC DNA]</scope>
    <source>
        <strain evidence="2">180601</strain>
        <tissue evidence="2">Whole Body</tissue>
    </source>
</reference>
<feature type="compositionally biased region" description="Basic residues" evidence="1">
    <location>
        <begin position="11"/>
        <end position="23"/>
    </location>
</feature>
<gene>
    <name evidence="2" type="ORF">FWK35_00033099</name>
</gene>
<organism evidence="2 3">
    <name type="scientific">Aphis craccivora</name>
    <name type="common">Cowpea aphid</name>
    <dbReference type="NCBI Taxonomy" id="307492"/>
    <lineage>
        <taxon>Eukaryota</taxon>
        <taxon>Metazoa</taxon>
        <taxon>Ecdysozoa</taxon>
        <taxon>Arthropoda</taxon>
        <taxon>Hexapoda</taxon>
        <taxon>Insecta</taxon>
        <taxon>Pterygota</taxon>
        <taxon>Neoptera</taxon>
        <taxon>Paraneoptera</taxon>
        <taxon>Hemiptera</taxon>
        <taxon>Sternorrhyncha</taxon>
        <taxon>Aphidomorpha</taxon>
        <taxon>Aphidoidea</taxon>
        <taxon>Aphididae</taxon>
        <taxon>Aphidini</taxon>
        <taxon>Aphis</taxon>
        <taxon>Aphis</taxon>
    </lineage>
</organism>